<organism evidence="5">
    <name type="scientific">Desulfatirhabdium butyrativorans</name>
    <dbReference type="NCBI Taxonomy" id="340467"/>
    <lineage>
        <taxon>Bacteria</taxon>
        <taxon>Pseudomonadati</taxon>
        <taxon>Thermodesulfobacteriota</taxon>
        <taxon>Desulfobacteria</taxon>
        <taxon>Desulfobacterales</taxon>
        <taxon>Desulfatirhabdiaceae</taxon>
        <taxon>Desulfatirhabdium</taxon>
    </lineage>
</organism>
<comment type="caution">
    <text evidence="5">The sequence shown here is derived from an EMBL/GenBank/DDBJ whole genome shotgun (WGS) entry which is preliminary data.</text>
</comment>
<feature type="domain" description="Response regulatory" evidence="4">
    <location>
        <begin position="282"/>
        <end position="396"/>
    </location>
</feature>
<dbReference type="AlphaFoldDB" id="A0A7C4RSE9"/>
<dbReference type="PROSITE" id="PS50110">
    <property type="entry name" value="RESPONSE_REGULATORY"/>
    <property type="match status" value="1"/>
</dbReference>
<dbReference type="Gene3D" id="3.40.50.2300">
    <property type="match status" value="1"/>
</dbReference>
<keyword evidence="1 3" id="KW-0597">Phosphoprotein</keyword>
<dbReference type="Pfam" id="PF00072">
    <property type="entry name" value="Response_reg"/>
    <property type="match status" value="1"/>
</dbReference>
<reference evidence="5" key="1">
    <citation type="journal article" date="2020" name="mSystems">
        <title>Genome- and Community-Level Interaction Insights into Carbon Utilization and Element Cycling Functions of Hydrothermarchaeota in Hydrothermal Sediment.</title>
        <authorList>
            <person name="Zhou Z."/>
            <person name="Liu Y."/>
            <person name="Xu W."/>
            <person name="Pan J."/>
            <person name="Luo Z.H."/>
            <person name="Li M."/>
        </authorList>
    </citation>
    <scope>NUCLEOTIDE SEQUENCE [LARGE SCALE GENOMIC DNA]</scope>
    <source>
        <strain evidence="5">SpSt-477</strain>
    </source>
</reference>
<evidence type="ECO:0000313" key="5">
    <source>
        <dbReference type="EMBL" id="HGU31298.1"/>
    </source>
</evidence>
<protein>
    <submittedName>
        <fullName evidence="5">Response regulator</fullName>
    </submittedName>
</protein>
<gene>
    <name evidence="5" type="ORF">ENS29_00405</name>
</gene>
<name>A0A7C4RSE9_9BACT</name>
<dbReference type="EMBL" id="DSUH01000011">
    <property type="protein sequence ID" value="HGU31298.1"/>
    <property type="molecule type" value="Genomic_DNA"/>
</dbReference>
<proteinExistence type="predicted"/>
<evidence type="ECO:0000259" key="4">
    <source>
        <dbReference type="PROSITE" id="PS50110"/>
    </source>
</evidence>
<dbReference type="Pfam" id="PF13189">
    <property type="entry name" value="Cytidylate_kin2"/>
    <property type="match status" value="1"/>
</dbReference>
<dbReference type="SMART" id="SM00448">
    <property type="entry name" value="REC"/>
    <property type="match status" value="1"/>
</dbReference>
<accession>A0A7C4RSE9</accession>
<dbReference type="GO" id="GO:0000160">
    <property type="term" value="P:phosphorelay signal transduction system"/>
    <property type="evidence" value="ECO:0007669"/>
    <property type="project" value="UniProtKB-KW"/>
</dbReference>
<evidence type="ECO:0000256" key="1">
    <source>
        <dbReference type="ARBA" id="ARBA00022553"/>
    </source>
</evidence>
<dbReference type="InterPro" id="IPR001789">
    <property type="entry name" value="Sig_transdc_resp-reg_receiver"/>
</dbReference>
<keyword evidence="2" id="KW-0902">Two-component regulatory system</keyword>
<dbReference type="InterPro" id="IPR027417">
    <property type="entry name" value="P-loop_NTPase"/>
</dbReference>
<evidence type="ECO:0000256" key="3">
    <source>
        <dbReference type="PROSITE-ProRule" id="PRU00169"/>
    </source>
</evidence>
<feature type="modified residue" description="4-aspartylphosphate" evidence="3">
    <location>
        <position position="331"/>
    </location>
</feature>
<dbReference type="InterPro" id="IPR011006">
    <property type="entry name" value="CheY-like_superfamily"/>
</dbReference>
<evidence type="ECO:0000256" key="2">
    <source>
        <dbReference type="ARBA" id="ARBA00023012"/>
    </source>
</evidence>
<dbReference type="SUPFAM" id="SSF52172">
    <property type="entry name" value="CheY-like"/>
    <property type="match status" value="1"/>
</dbReference>
<dbReference type="PANTHER" id="PTHR44591:SF14">
    <property type="entry name" value="PROTEIN PILG"/>
    <property type="match status" value="1"/>
</dbReference>
<sequence>MSAISIFYGLYCNEGPVIRNVAERTGFRLIEDDAIAARAAQLSGMTTDRICRAFCAKSSVFNAFTHEKERAIAYLRLAMAKTLQEERILVAGCCGQLIPPQITHVLRVCLIADLGFRTQMAAKERLSEKEALKAIRKSDEDRSSWTLTLRKEADPWEPALYDILIPMGKVSVDQAVELIVSNMHKDVVSPTDASRAAVTDFLLQARVEVALAAEGHDVDVEAKDGAVTLVINKHVLMLSRLEEELKALVSPMEGVRSVETKIGPNFHQADIYRKYDFQTPSKVLLVDDEREFVQTLSERLLLRDMGSAVAYDGESALKLVSEEEPEVMILDLKMPGIDGIEVLKRVKASRPNIEVIILTGHGSEADRETCMKLGAFAYLQKPVDIDVLSETLKRANEKIHKTSSRKVQG</sequence>
<dbReference type="PANTHER" id="PTHR44591">
    <property type="entry name" value="STRESS RESPONSE REGULATOR PROTEIN 1"/>
    <property type="match status" value="1"/>
</dbReference>
<dbReference type="InterPro" id="IPR050595">
    <property type="entry name" value="Bact_response_regulator"/>
</dbReference>
<dbReference type="Gene3D" id="3.40.50.300">
    <property type="entry name" value="P-loop containing nucleotide triphosphate hydrolases"/>
    <property type="match status" value="1"/>
</dbReference>